<protein>
    <recommendedName>
        <fullName evidence="2">Cilia- and flagella-associated protein HOATZ</fullName>
    </recommendedName>
</protein>
<evidence type="ECO:0000256" key="3">
    <source>
        <dbReference type="SAM" id="MobiDB-lite"/>
    </source>
</evidence>
<dbReference type="PANTHER" id="PTHR47231">
    <property type="entry name" value="UPF0722 PROTEIN C11ORF88"/>
    <property type="match status" value="1"/>
</dbReference>
<organism evidence="4 5">
    <name type="scientific">Ridgeia piscesae</name>
    <name type="common">Tubeworm</name>
    <dbReference type="NCBI Taxonomy" id="27915"/>
    <lineage>
        <taxon>Eukaryota</taxon>
        <taxon>Metazoa</taxon>
        <taxon>Spiralia</taxon>
        <taxon>Lophotrochozoa</taxon>
        <taxon>Annelida</taxon>
        <taxon>Polychaeta</taxon>
        <taxon>Sedentaria</taxon>
        <taxon>Canalipalpata</taxon>
        <taxon>Sabellida</taxon>
        <taxon>Siboglinidae</taxon>
        <taxon>Ridgeia</taxon>
    </lineage>
</organism>
<evidence type="ECO:0000313" key="5">
    <source>
        <dbReference type="Proteomes" id="UP001209878"/>
    </source>
</evidence>
<dbReference type="Pfam" id="PF17664">
    <property type="entry name" value="HOATZ-like"/>
    <property type="match status" value="1"/>
</dbReference>
<feature type="region of interest" description="Disordered" evidence="3">
    <location>
        <begin position="123"/>
        <end position="148"/>
    </location>
</feature>
<name>A0AAD9PB25_RIDPI</name>
<comment type="similarity">
    <text evidence="1">Belongs to the HOATZ family.</text>
</comment>
<evidence type="ECO:0000256" key="1">
    <source>
        <dbReference type="ARBA" id="ARBA00023451"/>
    </source>
</evidence>
<dbReference type="InterPro" id="IPR040681">
    <property type="entry name" value="HOATZ-like"/>
</dbReference>
<dbReference type="EMBL" id="JAODUO010000050">
    <property type="protein sequence ID" value="KAK2191549.1"/>
    <property type="molecule type" value="Genomic_DNA"/>
</dbReference>
<dbReference type="AlphaFoldDB" id="A0AAD9PB25"/>
<reference evidence="4" key="1">
    <citation type="journal article" date="2023" name="Mol. Biol. Evol.">
        <title>Third-Generation Sequencing Reveals the Adaptive Role of the Epigenome in Three Deep-Sea Polychaetes.</title>
        <authorList>
            <person name="Perez M."/>
            <person name="Aroh O."/>
            <person name="Sun Y."/>
            <person name="Lan Y."/>
            <person name="Juniper S.K."/>
            <person name="Young C.R."/>
            <person name="Angers B."/>
            <person name="Qian P.Y."/>
        </authorList>
    </citation>
    <scope>NUCLEOTIDE SEQUENCE</scope>
    <source>
        <strain evidence="4">R07B-5</strain>
    </source>
</reference>
<dbReference type="Proteomes" id="UP001209878">
    <property type="component" value="Unassembled WGS sequence"/>
</dbReference>
<evidence type="ECO:0000313" key="4">
    <source>
        <dbReference type="EMBL" id="KAK2191549.1"/>
    </source>
</evidence>
<gene>
    <name evidence="4" type="ORF">NP493_51g01016</name>
</gene>
<dbReference type="GO" id="GO:0060271">
    <property type="term" value="P:cilium assembly"/>
    <property type="evidence" value="ECO:0007669"/>
    <property type="project" value="InterPro"/>
</dbReference>
<sequence length="178" mass="20092">MSTLKKSLSNNADTIVFSGSSPEDNAYAKTFWQSVQLLPPMESRLVSSHISQRLKTAPAFGAAGINVNKVQPPTKEESFEMTSYFAHVRELQRADECSRLVKYSNFRQADLALLQKHKEIRKEREKVSAGHTPRQRIQECSNPSEDTILPVSDNVEEIKQAVKELDHFKEDKADSDEG</sequence>
<evidence type="ECO:0000256" key="2">
    <source>
        <dbReference type="ARBA" id="ARBA00023657"/>
    </source>
</evidence>
<accession>A0AAD9PB25</accession>
<dbReference type="PANTHER" id="PTHR47231:SF1">
    <property type="entry name" value="CILIA- AND FLAGELLA-ASSOCIATED PROTEIN HOATZ"/>
    <property type="match status" value="1"/>
</dbReference>
<keyword evidence="5" id="KW-1185">Reference proteome</keyword>
<comment type="caution">
    <text evidence="4">The sequence shown here is derived from an EMBL/GenBank/DDBJ whole genome shotgun (WGS) entry which is preliminary data.</text>
</comment>
<proteinExistence type="inferred from homology"/>